<dbReference type="InterPro" id="IPR023795">
    <property type="entry name" value="Serpin_CS"/>
</dbReference>
<comment type="subcellular location">
    <subcellularLocation>
        <location evidence="1">Cytoplasm</location>
    </subcellularLocation>
</comment>
<dbReference type="MEROPS" id="I04.011"/>
<dbReference type="Gene3D" id="3.30.497.10">
    <property type="entry name" value="Antithrombin, subunit I, domain 2"/>
    <property type="match status" value="1"/>
</dbReference>
<keyword evidence="7" id="KW-0007">Acetylation</keyword>
<feature type="region of interest" description="Disordered" evidence="10">
    <location>
        <begin position="1"/>
        <end position="39"/>
    </location>
</feature>
<organism evidence="12 13">
    <name type="scientific">Myotis davidii</name>
    <name type="common">David's myotis</name>
    <dbReference type="NCBI Taxonomy" id="225400"/>
    <lineage>
        <taxon>Eukaryota</taxon>
        <taxon>Metazoa</taxon>
        <taxon>Chordata</taxon>
        <taxon>Craniata</taxon>
        <taxon>Vertebrata</taxon>
        <taxon>Euteleostomi</taxon>
        <taxon>Mammalia</taxon>
        <taxon>Eutheria</taxon>
        <taxon>Laurasiatheria</taxon>
        <taxon>Chiroptera</taxon>
        <taxon>Yangochiroptera</taxon>
        <taxon>Vespertilionidae</taxon>
        <taxon>Myotis</taxon>
    </lineage>
</organism>
<evidence type="ECO:0000256" key="4">
    <source>
        <dbReference type="ARBA" id="ARBA00022490"/>
    </source>
</evidence>
<keyword evidence="4" id="KW-0963">Cytoplasm</keyword>
<evidence type="ECO:0000256" key="8">
    <source>
        <dbReference type="ARBA" id="ARBA00038828"/>
    </source>
</evidence>
<comment type="subunit">
    <text evidence="8">Forms a complex with the monomeric form of beta-tryptase.</text>
</comment>
<dbReference type="SMART" id="SM00093">
    <property type="entry name" value="SERPIN"/>
    <property type="match status" value="1"/>
</dbReference>
<dbReference type="FunFam" id="3.30.497.10:FF:000018">
    <property type="entry name" value="Serpin family B member 8"/>
    <property type="match status" value="1"/>
</dbReference>
<feature type="compositionally biased region" description="Basic and acidic residues" evidence="10">
    <location>
        <begin position="12"/>
        <end position="30"/>
    </location>
</feature>
<evidence type="ECO:0000256" key="7">
    <source>
        <dbReference type="ARBA" id="ARBA00022990"/>
    </source>
</evidence>
<evidence type="ECO:0000256" key="9">
    <source>
        <dbReference type="ARBA" id="ARBA00039202"/>
    </source>
</evidence>
<name>L5LQE0_MYODS</name>
<evidence type="ECO:0000256" key="10">
    <source>
        <dbReference type="SAM" id="MobiDB-lite"/>
    </source>
</evidence>
<dbReference type="InterPro" id="IPR042178">
    <property type="entry name" value="Serpin_sf_1"/>
</dbReference>
<dbReference type="PANTHER" id="PTHR11461">
    <property type="entry name" value="SERINE PROTEASE INHIBITOR, SERPIN"/>
    <property type="match status" value="1"/>
</dbReference>
<dbReference type="InterPro" id="IPR000215">
    <property type="entry name" value="Serpin_fam"/>
</dbReference>
<comment type="similarity">
    <text evidence="2">Belongs to the serpin family. Ov-serpin subfamily.</text>
</comment>
<accession>L5LQE0</accession>
<evidence type="ECO:0000256" key="5">
    <source>
        <dbReference type="ARBA" id="ARBA00022690"/>
    </source>
</evidence>
<keyword evidence="5" id="KW-0646">Protease inhibitor</keyword>
<dbReference type="GO" id="GO:0004867">
    <property type="term" value="F:serine-type endopeptidase inhibitor activity"/>
    <property type="evidence" value="ECO:0007669"/>
    <property type="project" value="UniProtKB-KW"/>
</dbReference>
<dbReference type="InterPro" id="IPR036186">
    <property type="entry name" value="Serpin_sf"/>
</dbReference>
<dbReference type="Pfam" id="PF03247">
    <property type="entry name" value="Prothymosin"/>
    <property type="match status" value="1"/>
</dbReference>
<sequence>MSDTAVDTSSEITKDLKEKKEVVEEAENGRDASANGTLMRKMGSRRLTMRLAIMDTLSEANGTFAINLLKKLGEDKSKNVFFSPFSISSALAMVLMGAGGNTAAQMVQALYFSKSGGRSEDVHQGFQTLLAEVNRAGTQYLLRTANRLFGEKSFDFNLSFKDSCLKFYQAEMEELDFFKAAEEARKHINTWVANKTEGKITELLPPNSVNQTTPLVLVNAIYFKGNWDSQFSKQQTQERPFKVSKNEQKPVQMMFKKSTFNMTYVGEIFTKILVLPYVGKELNMIIMLPDEHVDLETVEKQLTYEKFIEWTRPDMMDEEEVEVFLPRFKLEENYDMKDVLYSMGMTDAFEQDKADFSGMSSGRDLCLSKVVHKSFVEVNEEGTEAAAATAAIMLLRCARMTPRFCADHPFLFFIQHSKTNGILFCGRFSSP</sequence>
<dbReference type="InterPro" id="IPR042185">
    <property type="entry name" value="Serpin_sf_2"/>
</dbReference>
<evidence type="ECO:0000256" key="6">
    <source>
        <dbReference type="ARBA" id="ARBA00022900"/>
    </source>
</evidence>
<gene>
    <name evidence="12" type="ORF">MDA_GLEAN10009274</name>
</gene>
<feature type="compositionally biased region" description="Polar residues" evidence="10">
    <location>
        <begin position="1"/>
        <end position="11"/>
    </location>
</feature>
<keyword evidence="6" id="KW-0722">Serine protease inhibitor</keyword>
<comment type="similarity">
    <text evidence="3">Belongs to the pro/parathymosin family.</text>
</comment>
<evidence type="ECO:0000259" key="11">
    <source>
        <dbReference type="SMART" id="SM00093"/>
    </source>
</evidence>
<dbReference type="Pfam" id="PF00079">
    <property type="entry name" value="Serpin"/>
    <property type="match status" value="1"/>
</dbReference>
<dbReference type="SUPFAM" id="SSF56574">
    <property type="entry name" value="Serpins"/>
    <property type="match status" value="1"/>
</dbReference>
<dbReference type="InterPro" id="IPR004931">
    <property type="entry name" value="Pro/parathymosin"/>
</dbReference>
<dbReference type="PANTHER" id="PTHR11461:SF204">
    <property type="entry name" value="SERPIN B6"/>
    <property type="match status" value="1"/>
</dbReference>
<dbReference type="GO" id="GO:0005615">
    <property type="term" value="C:extracellular space"/>
    <property type="evidence" value="ECO:0007669"/>
    <property type="project" value="InterPro"/>
</dbReference>
<evidence type="ECO:0000313" key="12">
    <source>
        <dbReference type="EMBL" id="ELK28225.1"/>
    </source>
</evidence>
<dbReference type="GO" id="GO:0005737">
    <property type="term" value="C:cytoplasm"/>
    <property type="evidence" value="ECO:0007669"/>
    <property type="project" value="UniProtKB-SubCell"/>
</dbReference>
<evidence type="ECO:0000256" key="2">
    <source>
        <dbReference type="ARBA" id="ARBA00006426"/>
    </source>
</evidence>
<dbReference type="AlphaFoldDB" id="L5LQE0"/>
<evidence type="ECO:0000256" key="1">
    <source>
        <dbReference type="ARBA" id="ARBA00004496"/>
    </source>
</evidence>
<dbReference type="Proteomes" id="UP000010556">
    <property type="component" value="Unassembled WGS sequence"/>
</dbReference>
<proteinExistence type="inferred from homology"/>
<protein>
    <recommendedName>
        <fullName evidence="9">Serpin B6</fullName>
    </recommendedName>
</protein>
<dbReference type="FunFam" id="2.30.39.10:FF:000001">
    <property type="entry name" value="Serpin family B member 2"/>
    <property type="match status" value="1"/>
</dbReference>
<evidence type="ECO:0000256" key="3">
    <source>
        <dbReference type="ARBA" id="ARBA00008032"/>
    </source>
</evidence>
<feature type="domain" description="Serpin" evidence="11">
    <location>
        <begin position="66"/>
        <end position="431"/>
    </location>
</feature>
<dbReference type="PROSITE" id="PS00284">
    <property type="entry name" value="SERPIN"/>
    <property type="match status" value="1"/>
</dbReference>
<dbReference type="InterPro" id="IPR023796">
    <property type="entry name" value="Serpin_dom"/>
</dbReference>
<keyword evidence="13" id="KW-1185">Reference proteome</keyword>
<dbReference type="Gene3D" id="2.30.39.10">
    <property type="entry name" value="Alpha-1-antitrypsin, domain 1"/>
    <property type="match status" value="1"/>
</dbReference>
<evidence type="ECO:0000313" key="13">
    <source>
        <dbReference type="Proteomes" id="UP000010556"/>
    </source>
</evidence>
<reference evidence="13" key="1">
    <citation type="journal article" date="2013" name="Science">
        <title>Comparative analysis of bat genomes provides insight into the evolution of flight and immunity.</title>
        <authorList>
            <person name="Zhang G."/>
            <person name="Cowled C."/>
            <person name="Shi Z."/>
            <person name="Huang Z."/>
            <person name="Bishop-Lilly K.A."/>
            <person name="Fang X."/>
            <person name="Wynne J.W."/>
            <person name="Xiong Z."/>
            <person name="Baker M.L."/>
            <person name="Zhao W."/>
            <person name="Tachedjian M."/>
            <person name="Zhu Y."/>
            <person name="Zhou P."/>
            <person name="Jiang X."/>
            <person name="Ng J."/>
            <person name="Yang L."/>
            <person name="Wu L."/>
            <person name="Xiao J."/>
            <person name="Feng Y."/>
            <person name="Chen Y."/>
            <person name="Sun X."/>
            <person name="Zhang Y."/>
            <person name="Marsh G.A."/>
            <person name="Crameri G."/>
            <person name="Broder C.C."/>
            <person name="Frey K.G."/>
            <person name="Wang L.F."/>
            <person name="Wang J."/>
        </authorList>
    </citation>
    <scope>NUCLEOTIDE SEQUENCE [LARGE SCALE GENOMIC DNA]</scope>
</reference>
<dbReference type="eggNOG" id="KOG2392">
    <property type="taxonomic scope" value="Eukaryota"/>
</dbReference>
<dbReference type="EMBL" id="KB109467">
    <property type="protein sequence ID" value="ELK28225.1"/>
    <property type="molecule type" value="Genomic_DNA"/>
</dbReference>